<sequence>MPNHVRNIIRIETETDRIKEILAAIQDDGLGPGTIDFNKLVPMPASLEIEKGSRTDRSIKLYLTAINPAVPYFGAPEDKVSAEEFERIRGLFNKSKWNHFGTAMTADEVAKELDLMKKYKEPTDNLFGLAKQALGNIEQYGHMDWYDWSCEHWGTKWNAYDCHYDGQNELSFSTAWSAASPILQQLSAKFPDLTFVHLWADEDYGCNLGRSEYLGGELIDEYLPSQCSEEAYGMASDIWSSDPLEEYDEPEESEELEV</sequence>
<reference evidence="4 7" key="2">
    <citation type="submission" date="2016-08" db="EMBL/GenBank/DDBJ databases">
        <title>Characterization of Isolates of Eisenbergiella tayi Derived from Blood Cultures, Using Whole Genome Sequencing.</title>
        <authorList>
            <person name="Bernier A.-M."/>
            <person name="Burdz T."/>
            <person name="Wiebe D."/>
            <person name="Bernard K."/>
        </authorList>
    </citation>
    <scope>NUCLEOTIDE SEQUENCE [LARGE SCALE GENOMIC DNA]</scope>
    <source>
        <strain evidence="4 7">NML120146</strain>
    </source>
</reference>
<evidence type="ECO:0000313" key="4">
    <source>
        <dbReference type="EMBL" id="ODR61235.1"/>
    </source>
</evidence>
<dbReference type="InterPro" id="IPR041329">
    <property type="entry name" value="YubB_C"/>
</dbReference>
<feature type="domain" description="YubB ferredoxin-like" evidence="1">
    <location>
        <begin position="156"/>
        <end position="239"/>
    </location>
</feature>
<organism evidence="3 6">
    <name type="scientific">Eisenbergiella tayi</name>
    <dbReference type="NCBI Taxonomy" id="1432052"/>
    <lineage>
        <taxon>Bacteria</taxon>
        <taxon>Bacillati</taxon>
        <taxon>Bacillota</taxon>
        <taxon>Clostridia</taxon>
        <taxon>Lachnospirales</taxon>
        <taxon>Lachnospiraceae</taxon>
        <taxon>Eisenbergiella</taxon>
    </lineage>
</organism>
<evidence type="ECO:0000313" key="5">
    <source>
        <dbReference type="Proteomes" id="UP000094067"/>
    </source>
</evidence>
<dbReference type="Proteomes" id="UP000094067">
    <property type="component" value="Unassembled WGS sequence"/>
</dbReference>
<reference evidence="2 5" key="1">
    <citation type="submission" date="2016-07" db="EMBL/GenBank/DDBJ databases">
        <title>Characterization of isolates of Eisenbergiella tayi derived from blood cultures, using whole genome sequencing.</title>
        <authorList>
            <person name="Burdz T."/>
            <person name="Wiebe D."/>
            <person name="Huynh C."/>
            <person name="Bernard K."/>
        </authorList>
    </citation>
    <scope>NUCLEOTIDE SEQUENCE [LARGE SCALE GENOMIC DNA]</scope>
    <source>
        <strain evidence="2 5">NML 110608</strain>
    </source>
</reference>
<evidence type="ECO:0000313" key="6">
    <source>
        <dbReference type="Proteomes" id="UP000094271"/>
    </source>
</evidence>
<dbReference type="AlphaFoldDB" id="A0A1E3UKF4"/>
<evidence type="ECO:0000313" key="2">
    <source>
        <dbReference type="EMBL" id="ODM02335.1"/>
    </source>
</evidence>
<dbReference type="OrthoDB" id="7992117at2"/>
<name>A0A1E3UKF4_9FIRM</name>
<evidence type="ECO:0000259" key="1">
    <source>
        <dbReference type="Pfam" id="PF18406"/>
    </source>
</evidence>
<comment type="caution">
    <text evidence="3">The sequence shown here is derived from an EMBL/GenBank/DDBJ whole genome shotgun (WGS) entry which is preliminary data.</text>
</comment>
<dbReference type="Proteomes" id="UP000094271">
    <property type="component" value="Unassembled WGS sequence"/>
</dbReference>
<dbReference type="EMBL" id="MCGH01000004">
    <property type="protein sequence ID" value="ODM02335.1"/>
    <property type="molecule type" value="Genomic_DNA"/>
</dbReference>
<evidence type="ECO:0000313" key="7">
    <source>
        <dbReference type="Proteomes" id="UP000094869"/>
    </source>
</evidence>
<reference evidence="3 6" key="3">
    <citation type="submission" date="2016-08" db="EMBL/GenBank/DDBJ databases">
        <authorList>
            <person name="Seilhamer J.J."/>
        </authorList>
    </citation>
    <scope>NUCLEOTIDE SEQUENCE [LARGE SCALE GENOMIC DNA]</scope>
    <source>
        <strain evidence="3 6">NML150140-1</strain>
    </source>
</reference>
<proteinExistence type="predicted"/>
<gene>
    <name evidence="3" type="ORF">BEI59_09815</name>
    <name evidence="2" type="ORF">BEI61_05497</name>
    <name evidence="4" type="ORF">BEI63_02105</name>
</gene>
<dbReference type="RefSeq" id="WP_069154882.1">
    <property type="nucleotide sequence ID" value="NZ_JAQCZP010000005.1"/>
</dbReference>
<keyword evidence="7" id="KW-1185">Reference proteome</keyword>
<dbReference type="EMBL" id="MEHA01000005">
    <property type="protein sequence ID" value="ODR53139.1"/>
    <property type="molecule type" value="Genomic_DNA"/>
</dbReference>
<accession>A0A1E3UKF4</accession>
<dbReference type="Pfam" id="PF18406">
    <property type="entry name" value="DUF1281_C"/>
    <property type="match status" value="1"/>
</dbReference>
<dbReference type="Proteomes" id="UP000094869">
    <property type="component" value="Unassembled WGS sequence"/>
</dbReference>
<evidence type="ECO:0000313" key="3">
    <source>
        <dbReference type="EMBL" id="ODR53139.1"/>
    </source>
</evidence>
<protein>
    <recommendedName>
        <fullName evidence="1">YubB ferredoxin-like domain-containing protein</fullName>
    </recommendedName>
</protein>
<dbReference type="EMBL" id="MEHD01000007">
    <property type="protein sequence ID" value="ODR61235.1"/>
    <property type="molecule type" value="Genomic_DNA"/>
</dbReference>